<dbReference type="Gene3D" id="3.40.630.40">
    <property type="entry name" value="Zn-dependent exopeptidases"/>
    <property type="match status" value="1"/>
</dbReference>
<dbReference type="SUPFAM" id="SSF50044">
    <property type="entry name" value="SH3-domain"/>
    <property type="match status" value="2"/>
</dbReference>
<keyword evidence="4" id="KW-0732">Signal</keyword>
<dbReference type="CDD" id="cd02696">
    <property type="entry name" value="MurNAc-LAA"/>
    <property type="match status" value="1"/>
</dbReference>
<keyword evidence="1" id="KW-0378">Hydrolase</keyword>
<evidence type="ECO:0000256" key="2">
    <source>
        <dbReference type="ARBA" id="ARBA00023316"/>
    </source>
</evidence>
<dbReference type="Proteomes" id="UP000281498">
    <property type="component" value="Unassembled WGS sequence"/>
</dbReference>
<keyword evidence="2" id="KW-0961">Cell wall biogenesis/degradation</keyword>
<proteinExistence type="predicted"/>
<dbReference type="GO" id="GO:0009253">
    <property type="term" value="P:peptidoglycan catabolic process"/>
    <property type="evidence" value="ECO:0007669"/>
    <property type="project" value="InterPro"/>
</dbReference>
<feature type="region of interest" description="Disordered" evidence="3">
    <location>
        <begin position="95"/>
        <end position="125"/>
    </location>
</feature>
<feature type="signal peptide" evidence="4">
    <location>
        <begin position="1"/>
        <end position="21"/>
    </location>
</feature>
<dbReference type="SMART" id="SM00287">
    <property type="entry name" value="SH3b"/>
    <property type="match status" value="5"/>
</dbReference>
<feature type="domain" description="SH3b" evidence="5">
    <location>
        <begin position="353"/>
        <end position="415"/>
    </location>
</feature>
<accession>A0A3A9KCR6</accession>
<evidence type="ECO:0000313" key="6">
    <source>
        <dbReference type="EMBL" id="RKL68301.1"/>
    </source>
</evidence>
<keyword evidence="7" id="KW-1185">Reference proteome</keyword>
<reference evidence="6 7" key="1">
    <citation type="submission" date="2017-10" db="EMBL/GenBank/DDBJ databases">
        <title>Bacillus sp. nov., a halophilic bacterium isolated from a Keqin Lake.</title>
        <authorList>
            <person name="Wang H."/>
        </authorList>
    </citation>
    <scope>NUCLEOTIDE SEQUENCE [LARGE SCALE GENOMIC DNA]</scope>
    <source>
        <strain evidence="6 7">KCTC 13187</strain>
    </source>
</reference>
<evidence type="ECO:0000256" key="4">
    <source>
        <dbReference type="SAM" id="SignalP"/>
    </source>
</evidence>
<dbReference type="Gene3D" id="2.30.30.40">
    <property type="entry name" value="SH3 Domains"/>
    <property type="match status" value="5"/>
</dbReference>
<dbReference type="PANTHER" id="PTHR34408:SF1">
    <property type="entry name" value="GLYCOSYL HYDROLASE FAMILY 19 DOMAIN-CONTAINING PROTEIN HI_1415"/>
    <property type="match status" value="1"/>
</dbReference>
<feature type="domain" description="SH3b" evidence="5">
    <location>
        <begin position="273"/>
        <end position="335"/>
    </location>
</feature>
<gene>
    <name evidence="6" type="ORF">CR203_07410</name>
</gene>
<sequence>MKKLLMIVFSLIIISTSILYNQDGSNYTYANSHDQGEVTASSLNVREKASTSSIIVGSLKKGNKVTIENNSGKWYKISYHNVKGFVHSSYVKTTASSGGSSSSSGGETLTSTTGTGETTASNLNVRASASTNSKIVSSLSRGTKVNLYGKSGSWYKVKIGNNFGYVHGSYMKTTMSSGVSGSSSGGETSASATGTGEITASNLNVRASASTSSKIISSLSRGTKVDLYKKSGSWYKVKIGSNYGYVHSSYVKITTSGGGSNSSSGGETSTSTFGTGEITVNNLNVRASASTSSKIISSLSRGTKVDLYKKSGSWYKVKIGSNYGYVHSSYVKITTSTGGSNSSSGGETSTSRFGTGEITASNLNVRASASTSSKIISSLGRGTKVVLYEKSGEWFKIKLGNSDAYIHGSYVKTSTSSAGNGSNGSLSGKTIFLDPGHGGNDPGAVATGNIYEKTIVLSVSNKLKNALEQEGAKVVTSRTNDTYISLSNRVNQANQSGADAFISLHANSWHDSGPNGIEVLYNRSYAGDESARLSQVIQTRLANGLNLRNRGAREMSLQVIRSTRMPSVLVELGFMSNSSDLNKLRNNQDQYVNQLVTALKEYY</sequence>
<evidence type="ECO:0000259" key="5">
    <source>
        <dbReference type="PROSITE" id="PS51781"/>
    </source>
</evidence>
<feature type="domain" description="SH3b" evidence="5">
    <location>
        <begin position="113"/>
        <end position="175"/>
    </location>
</feature>
<dbReference type="InterPro" id="IPR036028">
    <property type="entry name" value="SH3-like_dom_sf"/>
</dbReference>
<feature type="region of interest" description="Disordered" evidence="3">
    <location>
        <begin position="336"/>
        <end position="355"/>
    </location>
</feature>
<evidence type="ECO:0000256" key="1">
    <source>
        <dbReference type="ARBA" id="ARBA00022801"/>
    </source>
</evidence>
<name>A0A3A9KCR6_9BACI</name>
<dbReference type="OrthoDB" id="9806267at2"/>
<evidence type="ECO:0000313" key="7">
    <source>
        <dbReference type="Proteomes" id="UP000281498"/>
    </source>
</evidence>
<dbReference type="InterPro" id="IPR052354">
    <property type="entry name" value="Cell_Wall_Dynamics_Protein"/>
</dbReference>
<feature type="domain" description="SH3b" evidence="5">
    <location>
        <begin position="33"/>
        <end position="95"/>
    </location>
</feature>
<dbReference type="AlphaFoldDB" id="A0A3A9KCR6"/>
<dbReference type="InterPro" id="IPR002508">
    <property type="entry name" value="MurNAc-LAA_cat"/>
</dbReference>
<dbReference type="PROSITE" id="PS51781">
    <property type="entry name" value="SH3B"/>
    <property type="match status" value="5"/>
</dbReference>
<dbReference type="EMBL" id="PDOE01000002">
    <property type="protein sequence ID" value="RKL68301.1"/>
    <property type="molecule type" value="Genomic_DNA"/>
</dbReference>
<dbReference type="Pfam" id="PF01520">
    <property type="entry name" value="Amidase_3"/>
    <property type="match status" value="1"/>
</dbReference>
<dbReference type="RefSeq" id="WP_110938641.1">
    <property type="nucleotide sequence ID" value="NZ_KZ614147.1"/>
</dbReference>
<organism evidence="6 7">
    <name type="scientific">Salipaludibacillus neizhouensis</name>
    <dbReference type="NCBI Taxonomy" id="885475"/>
    <lineage>
        <taxon>Bacteria</taxon>
        <taxon>Bacillati</taxon>
        <taxon>Bacillota</taxon>
        <taxon>Bacilli</taxon>
        <taxon>Bacillales</taxon>
        <taxon>Bacillaceae</taxon>
    </lineage>
</organism>
<dbReference type="GO" id="GO:0008745">
    <property type="term" value="F:N-acetylmuramoyl-L-alanine amidase activity"/>
    <property type="evidence" value="ECO:0007669"/>
    <property type="project" value="InterPro"/>
</dbReference>
<dbReference type="PANTHER" id="PTHR34408">
    <property type="entry name" value="FAMILY PROTEIN, PUTATIVE-RELATED"/>
    <property type="match status" value="1"/>
</dbReference>
<protein>
    <recommendedName>
        <fullName evidence="5">SH3b domain-containing protein</fullName>
    </recommendedName>
</protein>
<feature type="compositionally biased region" description="Low complexity" evidence="3">
    <location>
        <begin position="95"/>
        <end position="121"/>
    </location>
</feature>
<dbReference type="SUPFAM" id="SSF53187">
    <property type="entry name" value="Zn-dependent exopeptidases"/>
    <property type="match status" value="1"/>
</dbReference>
<comment type="caution">
    <text evidence="6">The sequence shown here is derived from an EMBL/GenBank/DDBJ whole genome shotgun (WGS) entry which is preliminary data.</text>
</comment>
<dbReference type="GO" id="GO:0071555">
    <property type="term" value="P:cell wall organization"/>
    <property type="evidence" value="ECO:0007669"/>
    <property type="project" value="UniProtKB-KW"/>
</dbReference>
<dbReference type="SMART" id="SM00646">
    <property type="entry name" value="Ami_3"/>
    <property type="match status" value="1"/>
</dbReference>
<dbReference type="InterPro" id="IPR003646">
    <property type="entry name" value="SH3-like_bac-type"/>
</dbReference>
<dbReference type="Pfam" id="PF08239">
    <property type="entry name" value="SH3_3"/>
    <property type="match status" value="5"/>
</dbReference>
<feature type="domain" description="SH3b" evidence="5">
    <location>
        <begin position="193"/>
        <end position="255"/>
    </location>
</feature>
<evidence type="ECO:0000256" key="3">
    <source>
        <dbReference type="SAM" id="MobiDB-lite"/>
    </source>
</evidence>
<feature type="chain" id="PRO_5038444208" description="SH3b domain-containing protein" evidence="4">
    <location>
        <begin position="22"/>
        <end position="603"/>
    </location>
</feature>